<accession>A0A6J5P4E5</accession>
<protein>
    <submittedName>
        <fullName evidence="2">Uncharacterized protein</fullName>
    </submittedName>
</protein>
<dbReference type="EMBL" id="LR796782">
    <property type="protein sequence ID" value="CAB4166810.1"/>
    <property type="molecule type" value="Genomic_DNA"/>
</dbReference>
<feature type="region of interest" description="Disordered" evidence="1">
    <location>
        <begin position="52"/>
        <end position="80"/>
    </location>
</feature>
<organism evidence="2">
    <name type="scientific">uncultured Caudovirales phage</name>
    <dbReference type="NCBI Taxonomy" id="2100421"/>
    <lineage>
        <taxon>Viruses</taxon>
        <taxon>Duplodnaviria</taxon>
        <taxon>Heunggongvirae</taxon>
        <taxon>Uroviricota</taxon>
        <taxon>Caudoviricetes</taxon>
        <taxon>Peduoviridae</taxon>
        <taxon>Maltschvirus</taxon>
        <taxon>Maltschvirus maltsch</taxon>
    </lineage>
</organism>
<gene>
    <name evidence="2" type="ORF">UFOVP837_52</name>
</gene>
<sequence>MRCRSCNEALTDYETTIRSLHTMEYVSMCKQCLKSIKTDLCAVGNVSLMSEADEVEEGTEADLDPLAGIDDFDDDPWRDR</sequence>
<reference evidence="2" key="1">
    <citation type="submission" date="2020-04" db="EMBL/GenBank/DDBJ databases">
        <authorList>
            <person name="Chiriac C."/>
            <person name="Salcher M."/>
            <person name="Ghai R."/>
            <person name="Kavagutti S V."/>
        </authorList>
    </citation>
    <scope>NUCLEOTIDE SEQUENCE</scope>
</reference>
<proteinExistence type="predicted"/>
<name>A0A6J5P4E5_9CAUD</name>
<evidence type="ECO:0000313" key="2">
    <source>
        <dbReference type="EMBL" id="CAB4166810.1"/>
    </source>
</evidence>
<evidence type="ECO:0000256" key="1">
    <source>
        <dbReference type="SAM" id="MobiDB-lite"/>
    </source>
</evidence>
<feature type="compositionally biased region" description="Acidic residues" evidence="1">
    <location>
        <begin position="52"/>
        <end position="63"/>
    </location>
</feature>